<name>A0A4S2EKH8_PARDI</name>
<dbReference type="SUPFAM" id="SSF56935">
    <property type="entry name" value="Porins"/>
    <property type="match status" value="1"/>
</dbReference>
<evidence type="ECO:0000313" key="3">
    <source>
        <dbReference type="Proteomes" id="UP000310032"/>
    </source>
</evidence>
<evidence type="ECO:0000313" key="2">
    <source>
        <dbReference type="EMBL" id="TGY55972.1"/>
    </source>
</evidence>
<sequence>MRFTFLFAIGLIVCWHGIAQQKELAGRVVDSAGQGIAYVNVILINRSDSSFVRGVVTDENGAFLVQSDRPEEQFLKFSSVGYQEIFTEVKGGEVFLPTITYNVEEVTVSGKRPVYRMKGTNFVTDVENSLLSDIGSANDVLRQLPGVTGGEGEFVVFGKGKATIYINDRLVRDASELERLNSDDIASVELVNNPGANYDAEVRAVLKIHTKRKIEGFASRLRLRGVQNHYFSDLEQLNLSYTTDLVHWYALLYNSGPHSRVDGRNRIVANTRDTLYRLAMDMMDWKQHARYYTLESGLGVTLAQGHEVGVSYTYDYSRDIYEGQDVENLMVNDVLEEKLLNYSYSQNKYEQQKVNLYYQGKIGGKLGINWNADYIHRNARTLNNVNESALMDDRAVNAQNHSAYDLYATKLVLAYPVWKGNLEVGLDFSSMDNEETYLDKENYFPDSWFKSKEKKTAGFLNYSGSTGKLGWNVGLRYERFHAAYYENRSVEPTVERVYKELYPTVSLMYPAGPVSLSLAYSKRTSRPSFYQLRNSVDYTSRFLYSHGNPYLRSSQIHDLSLNVGFRFLQFSMGYYYTKDWIRMSDELLPGDPLSIVLFHRNEPKYQGISALLTFQHKIGFWSPTWTAGVYRDYLNLLDYNGSRIGLNDPYGQFSLNNSFSLGKGYLLNVDGFYTTAGTQGESQMRPEGSVDIGVRKSFFKGALDVSLQCWDVFRSSKNRMTIYSEHVEYYRWGYKDNRSVRLTLTYHFNKYRNRYKGVNSAESEMRRM</sequence>
<dbReference type="AlphaFoldDB" id="A0A4S2EKH8"/>
<dbReference type="InterPro" id="IPR041700">
    <property type="entry name" value="OMP_b-brl_3"/>
</dbReference>
<evidence type="ECO:0000259" key="1">
    <source>
        <dbReference type="Pfam" id="PF14905"/>
    </source>
</evidence>
<dbReference type="Proteomes" id="UP000310032">
    <property type="component" value="Unassembled WGS sequence"/>
</dbReference>
<dbReference type="Pfam" id="PF14905">
    <property type="entry name" value="OMP_b-brl_3"/>
    <property type="match status" value="1"/>
</dbReference>
<feature type="domain" description="Outer membrane protein beta-barrel" evidence="1">
    <location>
        <begin position="369"/>
        <end position="746"/>
    </location>
</feature>
<dbReference type="RefSeq" id="WP_135959548.1">
    <property type="nucleotide sequence ID" value="NZ_SRYM01000041.1"/>
</dbReference>
<comment type="caution">
    <text evidence="2">The sequence shown here is derived from an EMBL/GenBank/DDBJ whole genome shotgun (WGS) entry which is preliminary data.</text>
</comment>
<dbReference type="Pfam" id="PF13620">
    <property type="entry name" value="CarboxypepD_reg"/>
    <property type="match status" value="1"/>
</dbReference>
<organism evidence="2 3">
    <name type="scientific">Parabacteroides distasonis</name>
    <dbReference type="NCBI Taxonomy" id="823"/>
    <lineage>
        <taxon>Bacteria</taxon>
        <taxon>Pseudomonadati</taxon>
        <taxon>Bacteroidota</taxon>
        <taxon>Bacteroidia</taxon>
        <taxon>Bacteroidales</taxon>
        <taxon>Tannerellaceae</taxon>
        <taxon>Parabacteroides</taxon>
    </lineage>
</organism>
<dbReference type="EMBL" id="SRYM01000041">
    <property type="protein sequence ID" value="TGY55972.1"/>
    <property type="molecule type" value="Genomic_DNA"/>
</dbReference>
<accession>A0A4S2EKH8</accession>
<reference evidence="2 3" key="1">
    <citation type="submission" date="2019-04" db="EMBL/GenBank/DDBJ databases">
        <title>Microbes associate with the intestines of laboratory mice.</title>
        <authorList>
            <person name="Navarre W."/>
            <person name="Wong E."/>
            <person name="Huang K."/>
            <person name="Tropini C."/>
            <person name="Ng K."/>
            <person name="Yu B."/>
        </authorList>
    </citation>
    <scope>NUCLEOTIDE SEQUENCE [LARGE SCALE GENOMIC DNA]</scope>
    <source>
        <strain evidence="2 3">NM39_I3</strain>
    </source>
</reference>
<dbReference type="InterPro" id="IPR008969">
    <property type="entry name" value="CarboxyPept-like_regulatory"/>
</dbReference>
<dbReference type="SUPFAM" id="SSF49464">
    <property type="entry name" value="Carboxypeptidase regulatory domain-like"/>
    <property type="match status" value="1"/>
</dbReference>
<gene>
    <name evidence="2" type="ORF">E5342_13295</name>
</gene>
<proteinExistence type="predicted"/>
<protein>
    <recommendedName>
        <fullName evidence="1">Outer membrane protein beta-barrel domain-containing protein</fullName>
    </recommendedName>
</protein>